<sequence>MKMWDGACPLPHLDLGSIVQSCGSPTMQAARKPIID</sequence>
<evidence type="ECO:0000313" key="2">
    <source>
        <dbReference type="Proteomes" id="UP000268696"/>
    </source>
</evidence>
<protein>
    <submittedName>
        <fullName evidence="1">Uncharacterized protein</fullName>
    </submittedName>
</protein>
<dbReference type="EMBL" id="CP027754">
    <property type="protein sequence ID" value="AZE55754.1"/>
    <property type="molecule type" value="Genomic_DNA"/>
</dbReference>
<evidence type="ECO:0000313" key="1">
    <source>
        <dbReference type="EMBL" id="AZE55754.1"/>
    </source>
</evidence>
<gene>
    <name evidence="1" type="ORF">C4K03_3601</name>
</gene>
<proteinExistence type="predicted"/>
<dbReference type="AlphaFoldDB" id="A0A3G7U8Q9"/>
<organism evidence="1 2">
    <name type="scientific">Pseudomonas synxantha</name>
    <dbReference type="NCBI Taxonomy" id="47883"/>
    <lineage>
        <taxon>Bacteria</taxon>
        <taxon>Pseudomonadati</taxon>
        <taxon>Pseudomonadota</taxon>
        <taxon>Gammaproteobacteria</taxon>
        <taxon>Pseudomonadales</taxon>
        <taxon>Pseudomonadaceae</taxon>
        <taxon>Pseudomonas</taxon>
    </lineage>
</organism>
<dbReference type="Proteomes" id="UP000268696">
    <property type="component" value="Chromosome"/>
</dbReference>
<accession>A0A3G7U8Q9</accession>
<name>A0A3G7U8Q9_9PSED</name>
<reference evidence="1 2" key="1">
    <citation type="submission" date="2018-03" db="EMBL/GenBank/DDBJ databases">
        <title>Diversity of phytobeneficial traits revealed by whole-genome analysis of worldwide-isolated phenazine-producing Pseudomonas spp.</title>
        <authorList>
            <person name="Biessy A."/>
            <person name="Novinscak A."/>
            <person name="Blom J."/>
            <person name="Leger G."/>
            <person name="Thomashow L.S."/>
            <person name="Cazorla F.M."/>
            <person name="Josic D."/>
            <person name="Filion M."/>
        </authorList>
    </citation>
    <scope>NUCLEOTIDE SEQUENCE [LARGE SCALE GENOMIC DNA]</scope>
    <source>
        <strain evidence="1 2">30B</strain>
    </source>
</reference>